<comment type="caution">
    <text evidence="2">The sequence shown here is derived from an EMBL/GenBank/DDBJ whole genome shotgun (WGS) entry which is preliminary data.</text>
</comment>
<dbReference type="EMBL" id="MU863746">
    <property type="protein sequence ID" value="KAK4096029.1"/>
    <property type="molecule type" value="Genomic_DNA"/>
</dbReference>
<dbReference type="Pfam" id="PF14529">
    <property type="entry name" value="Exo_endo_phos_2"/>
    <property type="match status" value="1"/>
</dbReference>
<name>A0AAN6SX38_9PEZI</name>
<reference evidence="2" key="2">
    <citation type="submission" date="2023-05" db="EMBL/GenBank/DDBJ databases">
        <authorList>
            <consortium name="Lawrence Berkeley National Laboratory"/>
            <person name="Steindorff A."/>
            <person name="Hensen N."/>
            <person name="Bonometti L."/>
            <person name="Westerberg I."/>
            <person name="Brannstrom I.O."/>
            <person name="Guillou S."/>
            <person name="Cros-Aarteil S."/>
            <person name="Calhoun S."/>
            <person name="Haridas S."/>
            <person name="Kuo A."/>
            <person name="Mondo S."/>
            <person name="Pangilinan J."/>
            <person name="Riley R."/>
            <person name="Labutti K."/>
            <person name="Andreopoulos B."/>
            <person name="Lipzen A."/>
            <person name="Chen C."/>
            <person name="Yanf M."/>
            <person name="Daum C."/>
            <person name="Ng V."/>
            <person name="Clum A."/>
            <person name="Ohm R."/>
            <person name="Martin F."/>
            <person name="Silar P."/>
            <person name="Natvig D."/>
            <person name="Lalanne C."/>
            <person name="Gautier V."/>
            <person name="Ament-Velasquez S.L."/>
            <person name="Kruys A."/>
            <person name="Hutchinson M.I."/>
            <person name="Powell A.J."/>
            <person name="Barry K."/>
            <person name="Miller A.N."/>
            <person name="Grigoriev I.V."/>
            <person name="Debuchy R."/>
            <person name="Gladieux P."/>
            <person name="Thoren M.H."/>
            <person name="Johannesson H."/>
        </authorList>
    </citation>
    <scope>NUCLEOTIDE SEQUENCE</scope>
    <source>
        <strain evidence="2">CBS 757.83</strain>
    </source>
</reference>
<proteinExistence type="predicted"/>
<dbReference type="InterPro" id="IPR005135">
    <property type="entry name" value="Endo/exonuclease/phosphatase"/>
</dbReference>
<sequence length="122" mass="14039">MIYHSGRAALYVSKRIERATWTAEAGEDWAAVTIDEGTREPITIWSIYSPNYERNWRSPLQELAEREPSGRNVLVGDFNAHHPMWDIHNRTSFTAGAVLRLAVDWDLDLYTPRGEPTRVRQG</sequence>
<gene>
    <name evidence="2" type="ORF">N658DRAFT_436963</name>
</gene>
<protein>
    <recommendedName>
        <fullName evidence="1">Endonuclease/exonuclease/phosphatase domain-containing protein</fullName>
    </recommendedName>
</protein>
<reference evidence="2" key="1">
    <citation type="journal article" date="2023" name="Mol. Phylogenet. Evol.">
        <title>Genome-scale phylogeny and comparative genomics of the fungal order Sordariales.</title>
        <authorList>
            <person name="Hensen N."/>
            <person name="Bonometti L."/>
            <person name="Westerberg I."/>
            <person name="Brannstrom I.O."/>
            <person name="Guillou S."/>
            <person name="Cros-Aarteil S."/>
            <person name="Calhoun S."/>
            <person name="Haridas S."/>
            <person name="Kuo A."/>
            <person name="Mondo S."/>
            <person name="Pangilinan J."/>
            <person name="Riley R."/>
            <person name="LaButti K."/>
            <person name="Andreopoulos B."/>
            <person name="Lipzen A."/>
            <person name="Chen C."/>
            <person name="Yan M."/>
            <person name="Daum C."/>
            <person name="Ng V."/>
            <person name="Clum A."/>
            <person name="Steindorff A."/>
            <person name="Ohm R.A."/>
            <person name="Martin F."/>
            <person name="Silar P."/>
            <person name="Natvig D.O."/>
            <person name="Lalanne C."/>
            <person name="Gautier V."/>
            <person name="Ament-Velasquez S.L."/>
            <person name="Kruys A."/>
            <person name="Hutchinson M.I."/>
            <person name="Powell A.J."/>
            <person name="Barry K."/>
            <person name="Miller A.N."/>
            <person name="Grigoriev I.V."/>
            <person name="Debuchy R."/>
            <person name="Gladieux P."/>
            <person name="Hiltunen Thoren M."/>
            <person name="Johannesson H."/>
        </authorList>
    </citation>
    <scope>NUCLEOTIDE SEQUENCE</scope>
    <source>
        <strain evidence="2">CBS 757.83</strain>
    </source>
</reference>
<organism evidence="2 3">
    <name type="scientific">Parathielavia hyrcaniae</name>
    <dbReference type="NCBI Taxonomy" id="113614"/>
    <lineage>
        <taxon>Eukaryota</taxon>
        <taxon>Fungi</taxon>
        <taxon>Dikarya</taxon>
        <taxon>Ascomycota</taxon>
        <taxon>Pezizomycotina</taxon>
        <taxon>Sordariomycetes</taxon>
        <taxon>Sordariomycetidae</taxon>
        <taxon>Sordariales</taxon>
        <taxon>Chaetomiaceae</taxon>
        <taxon>Parathielavia</taxon>
    </lineage>
</organism>
<feature type="non-terminal residue" evidence="2">
    <location>
        <position position="122"/>
    </location>
</feature>
<evidence type="ECO:0000313" key="2">
    <source>
        <dbReference type="EMBL" id="KAK4096029.1"/>
    </source>
</evidence>
<evidence type="ECO:0000259" key="1">
    <source>
        <dbReference type="Pfam" id="PF14529"/>
    </source>
</evidence>
<keyword evidence="3" id="KW-1185">Reference proteome</keyword>
<dbReference type="Proteomes" id="UP001305647">
    <property type="component" value="Unassembled WGS sequence"/>
</dbReference>
<evidence type="ECO:0000313" key="3">
    <source>
        <dbReference type="Proteomes" id="UP001305647"/>
    </source>
</evidence>
<dbReference type="Gene3D" id="3.60.10.10">
    <property type="entry name" value="Endonuclease/exonuclease/phosphatase"/>
    <property type="match status" value="1"/>
</dbReference>
<dbReference type="SUPFAM" id="SSF56219">
    <property type="entry name" value="DNase I-like"/>
    <property type="match status" value="1"/>
</dbReference>
<dbReference type="AlphaFoldDB" id="A0AAN6SX38"/>
<dbReference type="GO" id="GO:0003824">
    <property type="term" value="F:catalytic activity"/>
    <property type="evidence" value="ECO:0007669"/>
    <property type="project" value="InterPro"/>
</dbReference>
<feature type="domain" description="Endonuclease/exonuclease/phosphatase" evidence="1">
    <location>
        <begin position="42"/>
        <end position="93"/>
    </location>
</feature>
<dbReference type="InterPro" id="IPR036691">
    <property type="entry name" value="Endo/exonu/phosph_ase_sf"/>
</dbReference>
<accession>A0AAN6SX38</accession>